<protein>
    <submittedName>
        <fullName evidence="1">4c protein</fullName>
    </submittedName>
</protein>
<proteinExistence type="predicted"/>
<organism evidence="1">
    <name type="scientific">Infectious bronchitis virus</name>
    <dbReference type="NCBI Taxonomy" id="11120"/>
    <lineage>
        <taxon>Viruses</taxon>
        <taxon>Riboviria</taxon>
        <taxon>Orthornavirae</taxon>
        <taxon>Pisuviricota</taxon>
        <taxon>Pisoniviricetes</taxon>
        <taxon>Nidovirales</taxon>
        <taxon>Cornidovirineae</taxon>
        <taxon>Coronaviridae</taxon>
        <taxon>Orthocoronavirinae</taxon>
        <taxon>Gammacoronavirus</taxon>
        <taxon>Igacovirus</taxon>
        <taxon>Gammacoronavirus galli</taxon>
        <taxon>Avian coronavirus</taxon>
    </lineage>
</organism>
<dbReference type="EMBL" id="MN199466">
    <property type="protein sequence ID" value="QIQ19638.1"/>
    <property type="molecule type" value="Genomic_RNA"/>
</dbReference>
<gene>
    <name evidence="1" type="primary">4c</name>
</gene>
<evidence type="ECO:0000313" key="1">
    <source>
        <dbReference type="EMBL" id="QIQ19638.1"/>
    </source>
</evidence>
<sequence length="54" mass="6111">MEKSATKEPPSFEKVVVDCGRAIKKIRPPTTLVSNKGVWTYKRLKTNTDDEMAD</sequence>
<name>A0A7D2HA46_9GAMC</name>
<accession>A0A7D2HA46</accession>
<reference evidence="1" key="1">
    <citation type="submission" date="2019-07" db="EMBL/GenBank/DDBJ databases">
        <title>Molecular characterization of infectious bronchitis virus isolated from retail chicken meats in Korea from 2017 to 2018.</title>
        <authorList>
            <person name="Lee S."/>
        </authorList>
    </citation>
    <scope>NUCLEOTIDE SEQUENCE</scope>
    <source>
        <strain evidence="1">R18/23</strain>
    </source>
</reference>